<comment type="similarity">
    <text evidence="3">Belongs to the HARBI1 family.</text>
</comment>
<dbReference type="Pfam" id="PF13359">
    <property type="entry name" value="DDE_Tnp_4"/>
    <property type="match status" value="1"/>
</dbReference>
<evidence type="ECO:0000256" key="6">
    <source>
        <dbReference type="ARBA" id="ARBA00022801"/>
    </source>
</evidence>
<dbReference type="GO" id="GO:0046872">
    <property type="term" value="F:metal ion binding"/>
    <property type="evidence" value="ECO:0007669"/>
    <property type="project" value="UniProtKB-KW"/>
</dbReference>
<sequence>MVRVSPKQELLNELKMALQFSIVAETMMNSTSTLDDDLDDSDDNDYGDEYDYDDNYAFSRALAIAYLAVQSDRYSVDRRIMPWRRDTILDRLDHYAEHNHKLYRGLVRMTPQAFEDLTLRLSSTDVFKETRIYRRVQMQIAVGLYCLGRSGNGGGVRDAAFACGCSWGSVHLWTEKTIRALYEINTEVVTFATEDERAKASAWVKRKSGVEEWGRGWLVADGTHINLAWKPAMNAREHYSYKGDYTFNVALVFLPHSLRIVESVVGHPGSSHDSRVWASGQGIVAKPCLHLDEGEFVWVDSGFGYSSYSVSPFGNTFANQSRDIRFFNFSMSRIRVRAEHGIAYLKNRFQCLMGYRGNLYCEEDHEKAAYAIQACIIAHTFASRYDRPEDVAEYLLESYSPEVVEDVTAELSSYQQATESARVQRRDNQLQYEEELAQATQGMSQRQLANFRADGAHALREEMITALFSSLSRRFEDTTAASRRRGRTEAGLEADQVREARRNEVRRAQRSQQARRSRSQQAQ</sequence>
<dbReference type="OrthoDB" id="2554736at2759"/>
<evidence type="ECO:0000256" key="8">
    <source>
        <dbReference type="SAM" id="MobiDB-lite"/>
    </source>
</evidence>
<dbReference type="AlphaFoldDB" id="A0A5C3EPU3"/>
<name>A0A5C3EPU3_9BASI</name>
<evidence type="ECO:0000259" key="9">
    <source>
        <dbReference type="Pfam" id="PF13359"/>
    </source>
</evidence>
<dbReference type="GO" id="GO:0004518">
    <property type="term" value="F:nuclease activity"/>
    <property type="evidence" value="ECO:0007669"/>
    <property type="project" value="UniProtKB-KW"/>
</dbReference>
<dbReference type="InterPro" id="IPR027806">
    <property type="entry name" value="HARBI1_dom"/>
</dbReference>
<keyword evidence="4" id="KW-0540">Nuclease</keyword>
<proteinExistence type="inferred from homology"/>
<evidence type="ECO:0000256" key="2">
    <source>
        <dbReference type="ARBA" id="ARBA00004123"/>
    </source>
</evidence>
<accession>A0A5C3EPU3</accession>
<comment type="subcellular location">
    <subcellularLocation>
        <location evidence="2">Nucleus</location>
    </subcellularLocation>
</comment>
<evidence type="ECO:0000256" key="3">
    <source>
        <dbReference type="ARBA" id="ARBA00006958"/>
    </source>
</evidence>
<dbReference type="EMBL" id="OOIN01000047">
    <property type="protein sequence ID" value="SPO32462.1"/>
    <property type="molecule type" value="Genomic_DNA"/>
</dbReference>
<keyword evidence="5" id="KW-0479">Metal-binding</keyword>
<dbReference type="GO" id="GO:0016787">
    <property type="term" value="F:hydrolase activity"/>
    <property type="evidence" value="ECO:0007669"/>
    <property type="project" value="UniProtKB-KW"/>
</dbReference>
<feature type="domain" description="DDE Tnp4" evidence="9">
    <location>
        <begin position="221"/>
        <end position="377"/>
    </location>
</feature>
<reference evidence="10 11" key="1">
    <citation type="submission" date="2018-03" db="EMBL/GenBank/DDBJ databases">
        <authorList>
            <person name="Guldener U."/>
        </authorList>
    </citation>
    <scope>NUCLEOTIDE SEQUENCE [LARGE SCALE GENOMIC DNA]</scope>
    <source>
        <strain evidence="10 11">NBRC100155</strain>
    </source>
</reference>
<organism evidence="10 11">
    <name type="scientific">Ustilago trichophora</name>
    <dbReference type="NCBI Taxonomy" id="86804"/>
    <lineage>
        <taxon>Eukaryota</taxon>
        <taxon>Fungi</taxon>
        <taxon>Dikarya</taxon>
        <taxon>Basidiomycota</taxon>
        <taxon>Ustilaginomycotina</taxon>
        <taxon>Ustilaginomycetes</taxon>
        <taxon>Ustilaginales</taxon>
        <taxon>Ustilaginaceae</taxon>
        <taxon>Ustilago</taxon>
    </lineage>
</organism>
<comment type="cofactor">
    <cofactor evidence="1">
        <name>a divalent metal cation</name>
        <dbReference type="ChEBI" id="CHEBI:60240"/>
    </cofactor>
</comment>
<dbReference type="Proteomes" id="UP000324022">
    <property type="component" value="Unassembled WGS sequence"/>
</dbReference>
<evidence type="ECO:0000313" key="11">
    <source>
        <dbReference type="Proteomes" id="UP000324022"/>
    </source>
</evidence>
<dbReference type="PANTHER" id="PTHR22930">
    <property type="match status" value="1"/>
</dbReference>
<dbReference type="PANTHER" id="PTHR22930:SF85">
    <property type="entry name" value="GH03217P-RELATED"/>
    <property type="match status" value="1"/>
</dbReference>
<dbReference type="GO" id="GO:0005634">
    <property type="term" value="C:nucleus"/>
    <property type="evidence" value="ECO:0007669"/>
    <property type="project" value="UniProtKB-SubCell"/>
</dbReference>
<feature type="compositionally biased region" description="Basic residues" evidence="8">
    <location>
        <begin position="513"/>
        <end position="523"/>
    </location>
</feature>
<evidence type="ECO:0000256" key="5">
    <source>
        <dbReference type="ARBA" id="ARBA00022723"/>
    </source>
</evidence>
<keyword evidence="7" id="KW-0539">Nucleus</keyword>
<evidence type="ECO:0000256" key="1">
    <source>
        <dbReference type="ARBA" id="ARBA00001968"/>
    </source>
</evidence>
<feature type="region of interest" description="Disordered" evidence="8">
    <location>
        <begin position="478"/>
        <end position="523"/>
    </location>
</feature>
<dbReference type="InterPro" id="IPR045249">
    <property type="entry name" value="HARBI1-like"/>
</dbReference>
<evidence type="ECO:0000313" key="10">
    <source>
        <dbReference type="EMBL" id="SPO32462.1"/>
    </source>
</evidence>
<keyword evidence="6" id="KW-0378">Hydrolase</keyword>
<keyword evidence="11" id="KW-1185">Reference proteome</keyword>
<evidence type="ECO:0000256" key="4">
    <source>
        <dbReference type="ARBA" id="ARBA00022722"/>
    </source>
</evidence>
<evidence type="ECO:0000256" key="7">
    <source>
        <dbReference type="ARBA" id="ARBA00023242"/>
    </source>
</evidence>
<gene>
    <name evidence="10" type="ORF">UTRI_04206</name>
</gene>
<protein>
    <recommendedName>
        <fullName evidence="9">DDE Tnp4 domain-containing protein</fullName>
    </recommendedName>
</protein>
<feature type="compositionally biased region" description="Basic and acidic residues" evidence="8">
    <location>
        <begin position="487"/>
        <end position="507"/>
    </location>
</feature>